<accession>A0A6A6W7L6</accession>
<dbReference type="Gene3D" id="6.10.250.1770">
    <property type="match status" value="1"/>
</dbReference>
<sequence>MSKKSTGIASGTAGDFAILPLTILPHPAFPKSATHYLYVRPNAPRNPTPEEEQLQKRQLFLANIPIDSGLTSIRTLFKTLVGEAGRVADVSFGNDRKMVRESEMADDNGEAVRGGTKVKRSIAELKVMLEQDADLPQVWDTQVHTSGSSAVVLFVDSKSADIAMKAIKKRAKKGEEILWQGEDLSKRYKAHHALKFPNPDVLTAHINSYLTTFNTLQTLKERNMRKLSAPDEDGFITVTRQGSRAAPVSLAAAEAAKAREDERKKKAAEELTNFYRFQGREKRKAREMELKRKFEEDRKKVEGMRQKRMKTS</sequence>
<feature type="domain" description="Rrp7 RRM-like N-terminal" evidence="3">
    <location>
        <begin position="16"/>
        <end position="182"/>
    </location>
</feature>
<feature type="domain" description="Ribosomal RNA-processing protein 7 C-terminal" evidence="2">
    <location>
        <begin position="195"/>
        <end position="308"/>
    </location>
</feature>
<dbReference type="RefSeq" id="XP_033601074.1">
    <property type="nucleotide sequence ID" value="XM_033746955.1"/>
</dbReference>
<dbReference type="Pfam" id="PF12923">
    <property type="entry name" value="RRP7"/>
    <property type="match status" value="1"/>
</dbReference>
<dbReference type="InterPro" id="IPR040447">
    <property type="entry name" value="RRM_Rrp7"/>
</dbReference>
<keyword evidence="5" id="KW-1185">Reference proteome</keyword>
<protein>
    <recommendedName>
        <fullName evidence="6">Ribosomal RNA-processing protein 7</fullName>
    </recommendedName>
</protein>
<evidence type="ECO:0000259" key="3">
    <source>
        <dbReference type="Pfam" id="PF17799"/>
    </source>
</evidence>
<dbReference type="GeneID" id="54488009"/>
<organism evidence="4 5">
    <name type="scientific">Pseudovirgaria hyperparasitica</name>
    <dbReference type="NCBI Taxonomy" id="470096"/>
    <lineage>
        <taxon>Eukaryota</taxon>
        <taxon>Fungi</taxon>
        <taxon>Dikarya</taxon>
        <taxon>Ascomycota</taxon>
        <taxon>Pezizomycotina</taxon>
        <taxon>Dothideomycetes</taxon>
        <taxon>Dothideomycetes incertae sedis</taxon>
        <taxon>Acrospermales</taxon>
        <taxon>Acrospermaceae</taxon>
        <taxon>Pseudovirgaria</taxon>
    </lineage>
</organism>
<proteinExistence type="inferred from homology"/>
<name>A0A6A6W7L6_9PEZI</name>
<dbReference type="CDD" id="cd12293">
    <property type="entry name" value="dRRM_Rrp7p"/>
    <property type="match status" value="1"/>
</dbReference>
<dbReference type="PANTHER" id="PTHR13191">
    <property type="entry name" value="RIBOSOMAL RNA PROCESSING PROTEIN 7-RELATED"/>
    <property type="match status" value="1"/>
</dbReference>
<evidence type="ECO:0000313" key="5">
    <source>
        <dbReference type="Proteomes" id="UP000799437"/>
    </source>
</evidence>
<reference evidence="4" key="1">
    <citation type="journal article" date="2020" name="Stud. Mycol.">
        <title>101 Dothideomycetes genomes: a test case for predicting lifestyles and emergence of pathogens.</title>
        <authorList>
            <person name="Haridas S."/>
            <person name="Albert R."/>
            <person name="Binder M."/>
            <person name="Bloem J."/>
            <person name="Labutti K."/>
            <person name="Salamov A."/>
            <person name="Andreopoulos B."/>
            <person name="Baker S."/>
            <person name="Barry K."/>
            <person name="Bills G."/>
            <person name="Bluhm B."/>
            <person name="Cannon C."/>
            <person name="Castanera R."/>
            <person name="Culley D."/>
            <person name="Daum C."/>
            <person name="Ezra D."/>
            <person name="Gonzalez J."/>
            <person name="Henrissat B."/>
            <person name="Kuo A."/>
            <person name="Liang C."/>
            <person name="Lipzen A."/>
            <person name="Lutzoni F."/>
            <person name="Magnuson J."/>
            <person name="Mondo S."/>
            <person name="Nolan M."/>
            <person name="Ohm R."/>
            <person name="Pangilinan J."/>
            <person name="Park H.-J."/>
            <person name="Ramirez L."/>
            <person name="Alfaro M."/>
            <person name="Sun H."/>
            <person name="Tritt A."/>
            <person name="Yoshinaga Y."/>
            <person name="Zwiers L.-H."/>
            <person name="Turgeon B."/>
            <person name="Goodwin S."/>
            <person name="Spatafora J."/>
            <person name="Crous P."/>
            <person name="Grigoriev I."/>
        </authorList>
    </citation>
    <scope>NUCLEOTIDE SEQUENCE</scope>
    <source>
        <strain evidence="4">CBS 121739</strain>
    </source>
</reference>
<dbReference type="GO" id="GO:0032545">
    <property type="term" value="C:CURI complex"/>
    <property type="evidence" value="ECO:0007669"/>
    <property type="project" value="TreeGrafter"/>
</dbReference>
<comment type="similarity">
    <text evidence="1">Belongs to the RRP7 family.</text>
</comment>
<dbReference type="GO" id="GO:0006364">
    <property type="term" value="P:rRNA processing"/>
    <property type="evidence" value="ECO:0007669"/>
    <property type="project" value="TreeGrafter"/>
</dbReference>
<evidence type="ECO:0000313" key="4">
    <source>
        <dbReference type="EMBL" id="KAF2758623.1"/>
    </source>
</evidence>
<evidence type="ECO:0000259" key="2">
    <source>
        <dbReference type="Pfam" id="PF12923"/>
    </source>
</evidence>
<dbReference type="PANTHER" id="PTHR13191:SF0">
    <property type="entry name" value="RIBOSOMAL RNA-PROCESSING PROTEIN 7 HOMOLOG A-RELATED"/>
    <property type="match status" value="1"/>
</dbReference>
<evidence type="ECO:0000256" key="1">
    <source>
        <dbReference type="ARBA" id="ARBA00006110"/>
    </source>
</evidence>
<dbReference type="Pfam" id="PF17799">
    <property type="entry name" value="RRM_Rrp7"/>
    <property type="match status" value="1"/>
</dbReference>
<dbReference type="GO" id="GO:0034456">
    <property type="term" value="C:UTP-C complex"/>
    <property type="evidence" value="ECO:0007669"/>
    <property type="project" value="TreeGrafter"/>
</dbReference>
<dbReference type="OrthoDB" id="5390at2759"/>
<dbReference type="Proteomes" id="UP000799437">
    <property type="component" value="Unassembled WGS sequence"/>
</dbReference>
<dbReference type="GO" id="GO:0000028">
    <property type="term" value="P:ribosomal small subunit assembly"/>
    <property type="evidence" value="ECO:0007669"/>
    <property type="project" value="TreeGrafter"/>
</dbReference>
<gene>
    <name evidence="4" type="ORF">EJ05DRAFT_500142</name>
</gene>
<dbReference type="InterPro" id="IPR040446">
    <property type="entry name" value="RRP7"/>
</dbReference>
<dbReference type="EMBL" id="ML996571">
    <property type="protein sequence ID" value="KAF2758623.1"/>
    <property type="molecule type" value="Genomic_DNA"/>
</dbReference>
<dbReference type="InterPro" id="IPR024326">
    <property type="entry name" value="RRP7_C"/>
</dbReference>
<evidence type="ECO:0008006" key="6">
    <source>
        <dbReference type="Google" id="ProtNLM"/>
    </source>
</evidence>
<dbReference type="AlphaFoldDB" id="A0A6A6W7L6"/>